<keyword evidence="3" id="KW-0804">Transcription</keyword>
<dbReference type="InterPro" id="IPR050109">
    <property type="entry name" value="HTH-type_TetR-like_transc_reg"/>
</dbReference>
<keyword evidence="2 4" id="KW-0238">DNA-binding</keyword>
<dbReference type="RefSeq" id="WP_038479227.1">
    <property type="nucleotide sequence ID" value="NZ_CP009451.1"/>
</dbReference>
<dbReference type="Proteomes" id="UP000029481">
    <property type="component" value="Chromosome"/>
</dbReference>
<dbReference type="OrthoDB" id="63332at2"/>
<dbReference type="PROSITE" id="PS50977">
    <property type="entry name" value="HTH_TETR_2"/>
    <property type="match status" value="1"/>
</dbReference>
<dbReference type="GO" id="GO:0000976">
    <property type="term" value="F:transcription cis-regulatory region binding"/>
    <property type="evidence" value="ECO:0007669"/>
    <property type="project" value="TreeGrafter"/>
</dbReference>
<dbReference type="KEGG" id="cnt:JT31_16235"/>
<sequence length="212" mass="23129">MSLDRRTLNRLATRQKISNVATRLFLEKGFEQVTIDEIAAAAKVGRMTVFNHFPRKEDMFFDREEEGLEMLRTALNQSDKNAGPLEALRRFAHQLVAQNSPVVAFSVAGQGFVSTIENSAALKARAREIRDEFTQVLAEELAAGAGLEKHDAQTQLAAALVLATWSAALIQAHRTFGQTLDNAAAEAVFLELIDRGIAGVIAAMSGTVYGKK</sequence>
<gene>
    <name evidence="6" type="ORF">JT31_16235</name>
</gene>
<dbReference type="InterPro" id="IPR009057">
    <property type="entry name" value="Homeodomain-like_sf"/>
</dbReference>
<dbReference type="Pfam" id="PF00440">
    <property type="entry name" value="TetR_N"/>
    <property type="match status" value="1"/>
</dbReference>
<dbReference type="GO" id="GO:0003700">
    <property type="term" value="F:DNA-binding transcription factor activity"/>
    <property type="evidence" value="ECO:0007669"/>
    <property type="project" value="TreeGrafter"/>
</dbReference>
<accession>A0A089Q6N8</accession>
<dbReference type="Gene3D" id="1.10.357.10">
    <property type="entry name" value="Tetracycline Repressor, domain 2"/>
    <property type="match status" value="1"/>
</dbReference>
<proteinExistence type="predicted"/>
<organism evidence="6 7">
    <name type="scientific">Cedecea neteri</name>
    <dbReference type="NCBI Taxonomy" id="158822"/>
    <lineage>
        <taxon>Bacteria</taxon>
        <taxon>Pseudomonadati</taxon>
        <taxon>Pseudomonadota</taxon>
        <taxon>Gammaproteobacteria</taxon>
        <taxon>Enterobacterales</taxon>
        <taxon>Enterobacteriaceae</taxon>
        <taxon>Cedecea</taxon>
    </lineage>
</organism>
<dbReference type="EMBL" id="CP009451">
    <property type="protein sequence ID" value="AIR06109.1"/>
    <property type="molecule type" value="Genomic_DNA"/>
</dbReference>
<protein>
    <submittedName>
        <fullName evidence="6">TetR family transcriptional regulator</fullName>
    </submittedName>
</protein>
<reference evidence="6 7" key="1">
    <citation type="submission" date="2014-09" db="EMBL/GenBank/DDBJ databases">
        <title>Cedecea neteri SSMD04 Genome Sequencing.</title>
        <authorList>
            <person name="Tan J.-Y."/>
        </authorList>
    </citation>
    <scope>NUCLEOTIDE SEQUENCE [LARGE SCALE GENOMIC DNA]</scope>
    <source>
        <strain evidence="6 7">SSMD04</strain>
    </source>
</reference>
<dbReference type="AlphaFoldDB" id="A0A089Q6N8"/>
<keyword evidence="7" id="KW-1185">Reference proteome</keyword>
<evidence type="ECO:0000256" key="3">
    <source>
        <dbReference type="ARBA" id="ARBA00023163"/>
    </source>
</evidence>
<evidence type="ECO:0000313" key="7">
    <source>
        <dbReference type="Proteomes" id="UP000029481"/>
    </source>
</evidence>
<feature type="DNA-binding region" description="H-T-H motif" evidence="4">
    <location>
        <begin position="34"/>
        <end position="53"/>
    </location>
</feature>
<evidence type="ECO:0000259" key="5">
    <source>
        <dbReference type="PROSITE" id="PS50977"/>
    </source>
</evidence>
<dbReference type="SUPFAM" id="SSF46689">
    <property type="entry name" value="Homeodomain-like"/>
    <property type="match status" value="1"/>
</dbReference>
<dbReference type="PANTHER" id="PTHR30055:SF234">
    <property type="entry name" value="HTH-TYPE TRANSCRIPTIONAL REGULATOR BETI"/>
    <property type="match status" value="1"/>
</dbReference>
<dbReference type="InterPro" id="IPR001647">
    <property type="entry name" value="HTH_TetR"/>
</dbReference>
<evidence type="ECO:0000313" key="6">
    <source>
        <dbReference type="EMBL" id="AIR06109.1"/>
    </source>
</evidence>
<dbReference type="PRINTS" id="PR00455">
    <property type="entry name" value="HTHTETR"/>
</dbReference>
<keyword evidence="1" id="KW-0805">Transcription regulation</keyword>
<evidence type="ECO:0000256" key="2">
    <source>
        <dbReference type="ARBA" id="ARBA00023125"/>
    </source>
</evidence>
<dbReference type="PANTHER" id="PTHR30055">
    <property type="entry name" value="HTH-TYPE TRANSCRIPTIONAL REGULATOR RUTR"/>
    <property type="match status" value="1"/>
</dbReference>
<name>A0A089Q6N8_9ENTR</name>
<dbReference type="Gene3D" id="1.10.10.60">
    <property type="entry name" value="Homeodomain-like"/>
    <property type="match status" value="1"/>
</dbReference>
<dbReference type="InterPro" id="IPR036271">
    <property type="entry name" value="Tet_transcr_reg_TetR-rel_C_sf"/>
</dbReference>
<dbReference type="SUPFAM" id="SSF48498">
    <property type="entry name" value="Tetracyclin repressor-like, C-terminal domain"/>
    <property type="match status" value="1"/>
</dbReference>
<evidence type="ECO:0000256" key="1">
    <source>
        <dbReference type="ARBA" id="ARBA00023015"/>
    </source>
</evidence>
<feature type="domain" description="HTH tetR-type" evidence="5">
    <location>
        <begin position="11"/>
        <end position="71"/>
    </location>
</feature>
<evidence type="ECO:0000256" key="4">
    <source>
        <dbReference type="PROSITE-ProRule" id="PRU00335"/>
    </source>
</evidence>